<evidence type="ECO:0008006" key="4">
    <source>
        <dbReference type="Google" id="ProtNLM"/>
    </source>
</evidence>
<reference evidence="2 3" key="1">
    <citation type="submission" date="2018-03" db="EMBL/GenBank/DDBJ databases">
        <title>Genomic Encyclopedia of Archaeal and Bacterial Type Strains, Phase II (KMG-II): from individual species to whole genera.</title>
        <authorList>
            <person name="Goeker M."/>
        </authorList>
    </citation>
    <scope>NUCLEOTIDE SEQUENCE [LARGE SCALE GENOMIC DNA]</scope>
    <source>
        <strain evidence="2 3">DSM 45312</strain>
    </source>
</reference>
<feature type="region of interest" description="Disordered" evidence="1">
    <location>
        <begin position="1"/>
        <end position="25"/>
    </location>
</feature>
<organism evidence="2 3">
    <name type="scientific">Murinocardiopsis flavida</name>
    <dbReference type="NCBI Taxonomy" id="645275"/>
    <lineage>
        <taxon>Bacteria</taxon>
        <taxon>Bacillati</taxon>
        <taxon>Actinomycetota</taxon>
        <taxon>Actinomycetes</taxon>
        <taxon>Streptosporangiales</taxon>
        <taxon>Nocardiopsidaceae</taxon>
        <taxon>Murinocardiopsis</taxon>
    </lineage>
</organism>
<dbReference type="Proteomes" id="UP000240542">
    <property type="component" value="Unassembled WGS sequence"/>
</dbReference>
<proteinExistence type="predicted"/>
<comment type="caution">
    <text evidence="2">The sequence shown here is derived from an EMBL/GenBank/DDBJ whole genome shotgun (WGS) entry which is preliminary data.</text>
</comment>
<evidence type="ECO:0000313" key="2">
    <source>
        <dbReference type="EMBL" id="PSK98407.1"/>
    </source>
</evidence>
<keyword evidence="3" id="KW-1185">Reference proteome</keyword>
<accession>A0A2P8DMH8</accession>
<dbReference type="RefSeq" id="WP_211301242.1">
    <property type="nucleotide sequence ID" value="NZ_PYGA01000005.1"/>
</dbReference>
<sequence length="108" mass="11492">MDRRSGGVHYAELQRGRPRRTGPVRCGRAAGRIHEVTGPRLLTFAAAVAEIATQLADLMAGVLDGRRAAVTDTVRRVLGRSPRDFAEYARTTAATGAWDPRAGAAGAH</sequence>
<dbReference type="EMBL" id="PYGA01000005">
    <property type="protein sequence ID" value="PSK98407.1"/>
    <property type="molecule type" value="Genomic_DNA"/>
</dbReference>
<name>A0A2P8DMH8_9ACTN</name>
<protein>
    <recommendedName>
        <fullName evidence="4">NmrA-like family protein</fullName>
    </recommendedName>
</protein>
<dbReference type="Gene3D" id="3.40.50.720">
    <property type="entry name" value="NAD(P)-binding Rossmann-like Domain"/>
    <property type="match status" value="1"/>
</dbReference>
<evidence type="ECO:0000256" key="1">
    <source>
        <dbReference type="SAM" id="MobiDB-lite"/>
    </source>
</evidence>
<gene>
    <name evidence="2" type="ORF">CLV63_10581</name>
</gene>
<dbReference type="AlphaFoldDB" id="A0A2P8DMH8"/>
<evidence type="ECO:0000313" key="3">
    <source>
        <dbReference type="Proteomes" id="UP000240542"/>
    </source>
</evidence>